<dbReference type="Proteomes" id="UP000009182">
    <property type="component" value="Chromosome"/>
</dbReference>
<organism evidence="1 2">
    <name type="scientific">Escherichia coli O6:K15:H31 (strain 536 / UPEC)</name>
    <dbReference type="NCBI Taxonomy" id="362663"/>
    <lineage>
        <taxon>Bacteria</taxon>
        <taxon>Pseudomonadati</taxon>
        <taxon>Pseudomonadota</taxon>
        <taxon>Gammaproteobacteria</taxon>
        <taxon>Enterobacterales</taxon>
        <taxon>Enterobacteriaceae</taxon>
        <taxon>Escherichia</taxon>
    </lineage>
</organism>
<dbReference type="KEGG" id="ecp:ECP_3320"/>
<sequence length="57" mass="6530">MQAVTQACFSITKFDKIPLFHNIISAFFRADCLHKNSSVCTIMLYQPPYRVTYAKLG</sequence>
<proteinExistence type="predicted"/>
<dbReference type="EMBL" id="CP000247">
    <property type="protein sequence ID" value="ABG71300.1"/>
    <property type="molecule type" value="Genomic_DNA"/>
</dbReference>
<name>A0A454A8D9_ECOL5</name>
<accession>A0A454A8D9</accession>
<dbReference type="AlphaFoldDB" id="A0A454A8D9"/>
<evidence type="ECO:0000313" key="2">
    <source>
        <dbReference type="Proteomes" id="UP000009182"/>
    </source>
</evidence>
<protein>
    <submittedName>
        <fullName evidence="1">Uncharacterized protein</fullName>
    </submittedName>
</protein>
<reference evidence="1 2" key="1">
    <citation type="journal article" date="2006" name="Mol. Microbiol.">
        <title>Role of pathogenicity island-associated integrases in the genome plasticity of uropathogenic Escherichia coli strain 536.</title>
        <authorList>
            <person name="Hochhut B."/>
            <person name="Wilde C."/>
            <person name="Balling G."/>
            <person name="Middendorf B."/>
            <person name="Dobrindt U."/>
            <person name="Brzuszkiewicz E."/>
            <person name="Gottschalk G."/>
            <person name="Carniel E."/>
            <person name="Hacker J."/>
        </authorList>
    </citation>
    <scope>NUCLEOTIDE SEQUENCE [LARGE SCALE GENOMIC DNA]</scope>
    <source>
        <strain evidence="2">536 / UPEC</strain>
    </source>
</reference>
<evidence type="ECO:0000313" key="1">
    <source>
        <dbReference type="EMBL" id="ABG71300.1"/>
    </source>
</evidence>
<gene>
    <name evidence="1" type="ordered locus">ECP_3320</name>
</gene>